<evidence type="ECO:0000256" key="1">
    <source>
        <dbReference type="PROSITE-ProRule" id="PRU00047"/>
    </source>
</evidence>
<feature type="domain" description="CCHC-type" evidence="3">
    <location>
        <begin position="115"/>
        <end position="128"/>
    </location>
</feature>
<dbReference type="PROSITE" id="PS50158">
    <property type="entry name" value="ZF_CCHC"/>
    <property type="match status" value="5"/>
</dbReference>
<feature type="domain" description="CCHC-type" evidence="3">
    <location>
        <begin position="190"/>
        <end position="205"/>
    </location>
</feature>
<dbReference type="GO" id="GO:0008270">
    <property type="term" value="F:zinc ion binding"/>
    <property type="evidence" value="ECO:0007669"/>
    <property type="project" value="UniProtKB-KW"/>
</dbReference>
<dbReference type="InterPro" id="IPR011129">
    <property type="entry name" value="CSD"/>
</dbReference>
<organism evidence="5 6">
    <name type="scientific">Carya illinoinensis</name>
    <name type="common">Pecan</name>
    <dbReference type="NCBI Taxonomy" id="32201"/>
    <lineage>
        <taxon>Eukaryota</taxon>
        <taxon>Viridiplantae</taxon>
        <taxon>Streptophyta</taxon>
        <taxon>Embryophyta</taxon>
        <taxon>Tracheophyta</taxon>
        <taxon>Spermatophyta</taxon>
        <taxon>Magnoliopsida</taxon>
        <taxon>eudicotyledons</taxon>
        <taxon>Gunneridae</taxon>
        <taxon>Pentapetalae</taxon>
        <taxon>rosids</taxon>
        <taxon>fabids</taxon>
        <taxon>Fagales</taxon>
        <taxon>Juglandaceae</taxon>
        <taxon>Carya</taxon>
    </lineage>
</organism>
<evidence type="ECO:0000259" key="3">
    <source>
        <dbReference type="PROSITE" id="PS50158"/>
    </source>
</evidence>
<dbReference type="Proteomes" id="UP000811609">
    <property type="component" value="Chromosome 8"/>
</dbReference>
<sequence>MTEERSTGVVRWFNDVKGFGFIAPEDGGEDLLFHQSVIKSDGFRSLAEGERVEFQIELGVDDRTQAVNVTRPDGSPLQGNKKDSYARSGRGGGGWRIGCGGDRRNGGGRAGVTGCYNCGDPRHLASDCYKGNIGGGGSGCFSCGEVGHMARDCPQGNDGGGGGGGGACYNCGGYGHLARDCRGGGSGGPCYTCGEFGHLTRDCRNIGVSGRFSGGSGGPGGRSGCFNCGKQGHLAKECPDAT</sequence>
<dbReference type="EMBL" id="CM031816">
    <property type="protein sequence ID" value="KAG6645569.1"/>
    <property type="molecule type" value="Genomic_DNA"/>
</dbReference>
<feature type="domain" description="CCHC-type" evidence="3">
    <location>
        <begin position="168"/>
        <end position="182"/>
    </location>
</feature>
<dbReference type="PROSITE" id="PS51857">
    <property type="entry name" value="CSD_2"/>
    <property type="match status" value="1"/>
</dbReference>
<dbReference type="PANTHER" id="PTHR46565:SF20">
    <property type="entry name" value="COLD SHOCK DOMAIN-CONTAINING PROTEIN 4"/>
    <property type="match status" value="1"/>
</dbReference>
<keyword evidence="6" id="KW-1185">Reference proteome</keyword>
<dbReference type="InterPro" id="IPR002059">
    <property type="entry name" value="CSP_DNA-bd"/>
</dbReference>
<keyword evidence="1" id="KW-0479">Metal-binding</keyword>
<dbReference type="PANTHER" id="PTHR46565">
    <property type="entry name" value="COLD SHOCK DOMAIN PROTEIN 2"/>
    <property type="match status" value="1"/>
</dbReference>
<dbReference type="SMART" id="SM00357">
    <property type="entry name" value="CSP"/>
    <property type="match status" value="1"/>
</dbReference>
<feature type="domain" description="CCHC-type" evidence="3">
    <location>
        <begin position="225"/>
        <end position="240"/>
    </location>
</feature>
<name>A0A8T1PTJ9_CARIL</name>
<protein>
    <submittedName>
        <fullName evidence="5">Uncharacterized protein</fullName>
    </submittedName>
</protein>
<evidence type="ECO:0000313" key="5">
    <source>
        <dbReference type="EMBL" id="KAG6645568.1"/>
    </source>
</evidence>
<reference evidence="5" key="1">
    <citation type="submission" date="2020-12" db="EMBL/GenBank/DDBJ databases">
        <title>WGS assembly of Carya illinoinensis cv. Pawnee.</title>
        <authorList>
            <person name="Platts A."/>
            <person name="Shu S."/>
            <person name="Wright S."/>
            <person name="Barry K."/>
            <person name="Edger P."/>
            <person name="Pires J.C."/>
            <person name="Schmutz J."/>
        </authorList>
    </citation>
    <scope>NUCLEOTIDE SEQUENCE</scope>
    <source>
        <tissue evidence="5">Leaf</tissue>
    </source>
</reference>
<gene>
    <name evidence="5" type="ORF">CIPAW_08G131100</name>
</gene>
<feature type="domain" description="CSD" evidence="4">
    <location>
        <begin position="5"/>
        <end position="71"/>
    </location>
</feature>
<feature type="region of interest" description="Disordered" evidence="2">
    <location>
        <begin position="67"/>
        <end position="90"/>
    </location>
</feature>
<keyword evidence="1" id="KW-0863">Zinc-finger</keyword>
<dbReference type="Pfam" id="PF00098">
    <property type="entry name" value="zf-CCHC"/>
    <property type="match status" value="5"/>
</dbReference>
<dbReference type="AlphaFoldDB" id="A0A8T1PTJ9"/>
<dbReference type="EMBL" id="CM031816">
    <property type="protein sequence ID" value="KAG6645571.1"/>
    <property type="molecule type" value="Genomic_DNA"/>
</dbReference>
<evidence type="ECO:0000313" key="6">
    <source>
        <dbReference type="Proteomes" id="UP000811609"/>
    </source>
</evidence>
<dbReference type="CDD" id="cd04458">
    <property type="entry name" value="CSP_CDS"/>
    <property type="match status" value="1"/>
</dbReference>
<keyword evidence="1" id="KW-0862">Zinc</keyword>
<dbReference type="Pfam" id="PF00313">
    <property type="entry name" value="CSD"/>
    <property type="match status" value="1"/>
</dbReference>
<comment type="caution">
    <text evidence="5">The sequence shown here is derived from an EMBL/GenBank/DDBJ whole genome shotgun (WGS) entry which is preliminary data.</text>
</comment>
<evidence type="ECO:0000256" key="2">
    <source>
        <dbReference type="SAM" id="MobiDB-lite"/>
    </source>
</evidence>
<dbReference type="SMART" id="SM00343">
    <property type="entry name" value="ZnF_C2HC"/>
    <property type="match status" value="5"/>
</dbReference>
<evidence type="ECO:0000259" key="4">
    <source>
        <dbReference type="PROSITE" id="PS51857"/>
    </source>
</evidence>
<dbReference type="EMBL" id="CM031816">
    <property type="protein sequence ID" value="KAG6645570.1"/>
    <property type="molecule type" value="Genomic_DNA"/>
</dbReference>
<feature type="domain" description="CCHC-type" evidence="3">
    <location>
        <begin position="140"/>
        <end position="155"/>
    </location>
</feature>
<dbReference type="EMBL" id="CM031816">
    <property type="protein sequence ID" value="KAG6645572.1"/>
    <property type="molecule type" value="Genomic_DNA"/>
</dbReference>
<dbReference type="InterPro" id="IPR001878">
    <property type="entry name" value="Znf_CCHC"/>
</dbReference>
<dbReference type="EMBL" id="CM031816">
    <property type="protein sequence ID" value="KAG6645568.1"/>
    <property type="molecule type" value="Genomic_DNA"/>
</dbReference>
<proteinExistence type="predicted"/>
<dbReference type="GO" id="GO:0003676">
    <property type="term" value="F:nucleic acid binding"/>
    <property type="evidence" value="ECO:0007669"/>
    <property type="project" value="InterPro"/>
</dbReference>
<accession>A0A8T1PTJ9</accession>